<proteinExistence type="predicted"/>
<sequence length="584" mass="59427">MAAWAVRGWGVRLGLGWVLGWMGACGLPTWEEEPQACEALLPGDLVITEYLNDPTGADTGKEYVELHNPTRETVDLLGVTLFTARDEAAQERVYTFTTGLPVDAGTFVVLGDVREGALPEHVDGTYGEALGALGNSTGLLGLRCGTRLLDTVVLGAPAKSGAARTYDGRLVPDAEGNDDLSRWCDAPESAPGGTRGSPGSANAPCPALADGGVPSGVTTCLPPGAVLPRQVQPPRPGALIITEVMANPRGDDTVGEWLEVRATVPVDLNGLTVGTDTSGTRLESERCLSLAAGESALLARRKEPEVNGGLPEPLATFSVDLRNAGGVVAVRAGGVLIDSALYGPAQEGVATQVSAPLTADAKGNDVPVSWCAATESYGDKGNLGTPGRSNRACTGTDAGATPAGCIDRTTGQPRALRAPSVGSLVLTEFMADPAAVPDALGEWVEVLALREVDLNGVTLANEAGRSLLESPLCLSMKAGSFAVLARGDDASLNGGLPAVLGTFGFGLGNGAGAHVLKLSVQGTVLDSVAFTTAASPGVSSQLDSRVRDATGNDAAGAFCPTPAGATYGVGDRGTPGRENRTCAP</sequence>
<comment type="caution">
    <text evidence="3">The sequence shown here is derived from an EMBL/GenBank/DDBJ whole genome shotgun (WGS) entry which is preliminary data.</text>
</comment>
<dbReference type="InterPro" id="IPR001322">
    <property type="entry name" value="Lamin_tail_dom"/>
</dbReference>
<dbReference type="Proteomes" id="UP001342631">
    <property type="component" value="Unassembled WGS sequence"/>
</dbReference>
<accession>A0ABQ6QP49</accession>
<organism evidence="3 4">
    <name type="scientific">Corallococcus caeni</name>
    <dbReference type="NCBI Taxonomy" id="3082388"/>
    <lineage>
        <taxon>Bacteria</taxon>
        <taxon>Pseudomonadati</taxon>
        <taxon>Myxococcota</taxon>
        <taxon>Myxococcia</taxon>
        <taxon>Myxococcales</taxon>
        <taxon>Cystobacterineae</taxon>
        <taxon>Myxococcaceae</taxon>
        <taxon>Corallococcus</taxon>
    </lineage>
</organism>
<gene>
    <name evidence="3" type="ORF">ASNO1_13500</name>
</gene>
<name>A0ABQ6QP49_9BACT</name>
<dbReference type="EMBL" id="BTTX01000001">
    <property type="protein sequence ID" value="GMU05098.1"/>
    <property type="molecule type" value="Genomic_DNA"/>
</dbReference>
<keyword evidence="4" id="KW-1185">Reference proteome</keyword>
<evidence type="ECO:0000256" key="1">
    <source>
        <dbReference type="SAM" id="MobiDB-lite"/>
    </source>
</evidence>
<dbReference type="InterPro" id="IPR036415">
    <property type="entry name" value="Lamin_tail_dom_sf"/>
</dbReference>
<feature type="domain" description="LTD" evidence="2">
    <location>
        <begin position="33"/>
        <end position="156"/>
    </location>
</feature>
<evidence type="ECO:0000259" key="2">
    <source>
        <dbReference type="PROSITE" id="PS51841"/>
    </source>
</evidence>
<dbReference type="PROSITE" id="PS51841">
    <property type="entry name" value="LTD"/>
    <property type="match status" value="1"/>
</dbReference>
<feature type="region of interest" description="Disordered" evidence="1">
    <location>
        <begin position="177"/>
        <end position="203"/>
    </location>
</feature>
<dbReference type="SUPFAM" id="SSF74853">
    <property type="entry name" value="Lamin A/C globular tail domain"/>
    <property type="match status" value="1"/>
</dbReference>
<evidence type="ECO:0000313" key="4">
    <source>
        <dbReference type="Proteomes" id="UP001342631"/>
    </source>
</evidence>
<reference evidence="3 4" key="1">
    <citation type="journal article" date="2024" name="Arch. Microbiol.">
        <title>Corallococcus caeni sp. nov., a novel myxobacterium isolated from activated sludge.</title>
        <authorList>
            <person name="Tomita S."/>
            <person name="Nakai R."/>
            <person name="Kuroda K."/>
            <person name="Kurashita H."/>
            <person name="Hatamoto M."/>
            <person name="Yamaguchi T."/>
            <person name="Narihiro T."/>
        </authorList>
    </citation>
    <scope>NUCLEOTIDE SEQUENCE [LARGE SCALE GENOMIC DNA]</scope>
    <source>
        <strain evidence="3 4">NO1</strain>
    </source>
</reference>
<dbReference type="PROSITE" id="PS51257">
    <property type="entry name" value="PROKAR_LIPOPROTEIN"/>
    <property type="match status" value="1"/>
</dbReference>
<evidence type="ECO:0000313" key="3">
    <source>
        <dbReference type="EMBL" id="GMU05098.1"/>
    </source>
</evidence>
<protein>
    <recommendedName>
        <fullName evidence="2">LTD domain-containing protein</fullName>
    </recommendedName>
</protein>